<reference evidence="3 4" key="1">
    <citation type="journal article" date="2018" name="New Phytol.">
        <title>Phylogenomics of Endogonaceae and evolution of mycorrhizas within Mucoromycota.</title>
        <authorList>
            <person name="Chang Y."/>
            <person name="Desiro A."/>
            <person name="Na H."/>
            <person name="Sandor L."/>
            <person name="Lipzen A."/>
            <person name="Clum A."/>
            <person name="Barry K."/>
            <person name="Grigoriev I.V."/>
            <person name="Martin F.M."/>
            <person name="Stajich J.E."/>
            <person name="Smith M.E."/>
            <person name="Bonito G."/>
            <person name="Spatafora J.W."/>
        </authorList>
    </citation>
    <scope>NUCLEOTIDE SEQUENCE [LARGE SCALE GENOMIC DNA]</scope>
    <source>
        <strain evidence="3 4">AD002</strain>
    </source>
</reference>
<evidence type="ECO:0000259" key="2">
    <source>
        <dbReference type="Pfam" id="PF13649"/>
    </source>
</evidence>
<evidence type="ECO:0000256" key="1">
    <source>
        <dbReference type="SAM" id="MobiDB-lite"/>
    </source>
</evidence>
<feature type="region of interest" description="Disordered" evidence="1">
    <location>
        <begin position="21"/>
        <end position="41"/>
    </location>
</feature>
<dbReference type="InterPro" id="IPR029063">
    <property type="entry name" value="SAM-dependent_MTases_sf"/>
</dbReference>
<evidence type="ECO:0000313" key="3">
    <source>
        <dbReference type="EMBL" id="RUS25459.1"/>
    </source>
</evidence>
<dbReference type="AlphaFoldDB" id="A0A433Q6S6"/>
<dbReference type="PANTHER" id="PTHR43591">
    <property type="entry name" value="METHYLTRANSFERASE"/>
    <property type="match status" value="1"/>
</dbReference>
<proteinExistence type="predicted"/>
<comment type="caution">
    <text evidence="3">The sequence shown here is derived from an EMBL/GenBank/DDBJ whole genome shotgun (WGS) entry which is preliminary data.</text>
</comment>
<dbReference type="GO" id="GO:0032259">
    <property type="term" value="P:methylation"/>
    <property type="evidence" value="ECO:0007669"/>
    <property type="project" value="UniProtKB-KW"/>
</dbReference>
<dbReference type="EMBL" id="RBNJ01012929">
    <property type="protein sequence ID" value="RUS25459.1"/>
    <property type="molecule type" value="Genomic_DNA"/>
</dbReference>
<evidence type="ECO:0000313" key="4">
    <source>
        <dbReference type="Proteomes" id="UP000274822"/>
    </source>
</evidence>
<keyword evidence="3" id="KW-0489">Methyltransferase</keyword>
<dbReference type="Pfam" id="PF13649">
    <property type="entry name" value="Methyltransf_25"/>
    <property type="match status" value="1"/>
</dbReference>
<keyword evidence="4" id="KW-1185">Reference proteome</keyword>
<feature type="non-terminal residue" evidence="3">
    <location>
        <position position="272"/>
    </location>
</feature>
<name>A0A433Q6S6_9FUNG</name>
<dbReference type="PANTHER" id="PTHR43591:SF24">
    <property type="entry name" value="2-METHOXY-6-POLYPRENYL-1,4-BENZOQUINOL METHYLASE, MITOCHONDRIAL"/>
    <property type="match status" value="1"/>
</dbReference>
<dbReference type="CDD" id="cd02440">
    <property type="entry name" value="AdoMet_MTases"/>
    <property type="match status" value="1"/>
</dbReference>
<dbReference type="GO" id="GO:0008168">
    <property type="term" value="F:methyltransferase activity"/>
    <property type="evidence" value="ECO:0007669"/>
    <property type="project" value="UniProtKB-KW"/>
</dbReference>
<dbReference type="Gene3D" id="3.40.50.150">
    <property type="entry name" value="Vaccinia Virus protein VP39"/>
    <property type="match status" value="1"/>
</dbReference>
<dbReference type="InterPro" id="IPR041698">
    <property type="entry name" value="Methyltransf_25"/>
</dbReference>
<keyword evidence="3" id="KW-0808">Transferase</keyword>
<gene>
    <name evidence="3" type="ORF">BC938DRAFT_472145</name>
</gene>
<dbReference type="SUPFAM" id="SSF53335">
    <property type="entry name" value="S-adenosyl-L-methionine-dependent methyltransferases"/>
    <property type="match status" value="1"/>
</dbReference>
<feature type="domain" description="Methyltransferase" evidence="2">
    <location>
        <begin position="102"/>
        <end position="183"/>
    </location>
</feature>
<dbReference type="Proteomes" id="UP000274822">
    <property type="component" value="Unassembled WGS sequence"/>
</dbReference>
<sequence length="272" mass="30432">MATPDWLSSLLAVMRKPIQSISASTRKPRRTSDSSLEQTESEPNFRWMAGRRFRIMDGFHYFLPNDEGEMDRLTLQHFLVKSCFEGNYLSPIGEVLQLGGTVLDVGCGPGTWTLFVGVDISELFPMSIKPTNCTFHTADVNDGLPFANNSFDFVYMRYLITSLTAEEWAKAILELIRVLKPGGYIELWENDVQAHSTGPLSTALGERTIHAMKARGIDPSAARQLKSTLLSCGLQDVNMQFTSIPIGWRGQIGQAQLDNVEMAMKNLKPFYV</sequence>
<organism evidence="3 4">
    <name type="scientific">Jimgerdemannia flammicorona</name>
    <dbReference type="NCBI Taxonomy" id="994334"/>
    <lineage>
        <taxon>Eukaryota</taxon>
        <taxon>Fungi</taxon>
        <taxon>Fungi incertae sedis</taxon>
        <taxon>Mucoromycota</taxon>
        <taxon>Mucoromycotina</taxon>
        <taxon>Endogonomycetes</taxon>
        <taxon>Endogonales</taxon>
        <taxon>Endogonaceae</taxon>
        <taxon>Jimgerdemannia</taxon>
    </lineage>
</organism>
<protein>
    <submittedName>
        <fullName evidence="3">S-adenosyl-L-methionine-dependent methyltransferase</fullName>
    </submittedName>
</protein>
<accession>A0A433Q6S6</accession>